<dbReference type="Proteomes" id="UP000443582">
    <property type="component" value="Unassembled WGS sequence"/>
</dbReference>
<proteinExistence type="predicted"/>
<evidence type="ECO:0000313" key="1">
    <source>
        <dbReference type="EMBL" id="RZF22113.1"/>
    </source>
</evidence>
<sequence>MKRGFFIAFIFWVSLSTLAGTKWNEWKNLDLNDLDVELSKVQLRNRASCAIDSKKPTRSMFIFINNTIAAKAAYRLANRTGQDRATITKELIRDFRNKTTRLTQEIHEKLLSGQLPLLPHLDSENNIPVKYRTMLKECYGKLQCPQLNYYIENIWTSSHRLKHRLYDSFEDSNYFNSKYIKDSNTYKCLKVKKFGPLQANLFGQKPSIQDLNRIAKQLSDIGETVDECRMDGIDTLENLQVAGYQFDIKNIKERYWDKKVGFDYWNSMKLYFAWAMKNLKVENTKYENIIRNSNTQDYILFSPNGCRSDIMPTCNNKRLAENSFREFSRRNFEKEALELDILSPISEGVQNDLLKDPFANVNKDILDLGSYDDADAWIQQIFKNQTQTKNYVKNKLIDALTFYTLVRKRLNPKEVRDQLDFYFRNLDGNIIKNDLYYLCAEASVISDDIFSFTKKHIEGLKGTELIDNLDILFTDSPYNKIIDYYKELMDETRSYCKGLKQKEIWDENFEIEYEGFHQWYIDKTRADQSFETFPDKHYESDALSQDFIIYKNGDIICRSISHCLRKSIISIIETSRATYYGDLFWKSKFSQPSSDLFNPYAERVACKVYDPYFKTKQVMTRFVSDIGQGLMSWFTPGVLYTRVSLTPGYVTSFNKMIEDGQIEFNKEYEKSKVNVELITEFGPLIGVPCAVSITGSNNSPTNLYHFRGISVGACVDRQGGDIIANSGSDISDKQTDGVAACAACRINFEGISNTLTYFNSKLGPFFYIARALYSLYQGLTDFDNIPRRWELDLNKLKTTYQRYGEIPKSCRSTLLNGRNCLKDKEELAAVELIQKNELTILASKKIISGYKFKVQECNNELTVMIDKHFTRLFSKCKRKH</sequence>
<protein>
    <submittedName>
        <fullName evidence="1">Uncharacterized protein</fullName>
    </submittedName>
</protein>
<dbReference type="RefSeq" id="WP_115362166.1">
    <property type="nucleotide sequence ID" value="NZ_QDKL01000002.1"/>
</dbReference>
<reference evidence="2" key="1">
    <citation type="journal article" date="2019" name="Int. J. Syst. Evol. Microbiol.">
        <title>Halobacteriovorax valvorus sp. nov., a novel prokaryotic predator isolated from coastal seawater of China.</title>
        <authorList>
            <person name="Chen M.-X."/>
        </authorList>
    </citation>
    <scope>NUCLEOTIDE SEQUENCE [LARGE SCALE GENOMIC DNA]</scope>
    <source>
        <strain evidence="2">BL9</strain>
    </source>
</reference>
<name>A0ABY0IJ22_9BACT</name>
<dbReference type="EMBL" id="QDKL01000002">
    <property type="protein sequence ID" value="RZF22113.1"/>
    <property type="molecule type" value="Genomic_DNA"/>
</dbReference>
<evidence type="ECO:0000313" key="2">
    <source>
        <dbReference type="Proteomes" id="UP000443582"/>
    </source>
</evidence>
<keyword evidence="2" id="KW-1185">Reference proteome</keyword>
<gene>
    <name evidence="1" type="ORF">DAY19_10550</name>
</gene>
<organism evidence="1 2">
    <name type="scientific">Halobacteriovorax vibrionivorans</name>
    <dbReference type="NCBI Taxonomy" id="2152716"/>
    <lineage>
        <taxon>Bacteria</taxon>
        <taxon>Pseudomonadati</taxon>
        <taxon>Bdellovibrionota</taxon>
        <taxon>Bacteriovoracia</taxon>
        <taxon>Bacteriovoracales</taxon>
        <taxon>Halobacteriovoraceae</taxon>
        <taxon>Halobacteriovorax</taxon>
    </lineage>
</organism>
<accession>A0ABY0IJ22</accession>
<comment type="caution">
    <text evidence="1">The sequence shown here is derived from an EMBL/GenBank/DDBJ whole genome shotgun (WGS) entry which is preliminary data.</text>
</comment>